<dbReference type="EMBL" id="BTRK01000003">
    <property type="protein sequence ID" value="GMR40131.1"/>
    <property type="molecule type" value="Genomic_DNA"/>
</dbReference>
<name>A0AAN5CEM9_9BILA</name>
<accession>A0AAN5CEM9</accession>
<dbReference type="Proteomes" id="UP001328107">
    <property type="component" value="Unassembled WGS sequence"/>
</dbReference>
<sequence>GRMYGFTERKFRKKRDDRRVKNAMDDPLSISPIDFLLRLFEAGIKEIIVNPDVFKDFASNKKTLDTILDRLSLLEKSVHLQLCWKFKSPGPDSSLPDGPYIRKDDAKRRRTVIVSRDQLGMDDVGSERCEIFIHRISIVQERMF</sequence>
<keyword evidence="3" id="KW-1185">Reference proteome</keyword>
<evidence type="ECO:0000313" key="3">
    <source>
        <dbReference type="Proteomes" id="UP001328107"/>
    </source>
</evidence>
<reference evidence="3" key="1">
    <citation type="submission" date="2022-10" db="EMBL/GenBank/DDBJ databases">
        <title>Genome assembly of Pristionchus species.</title>
        <authorList>
            <person name="Yoshida K."/>
            <person name="Sommer R.J."/>
        </authorList>
    </citation>
    <scope>NUCLEOTIDE SEQUENCE [LARGE SCALE GENOMIC DNA]</scope>
    <source>
        <strain evidence="3">RS5460</strain>
    </source>
</reference>
<protein>
    <submittedName>
        <fullName evidence="2">Uncharacterized protein</fullName>
    </submittedName>
</protein>
<organism evidence="2 3">
    <name type="scientific">Pristionchus mayeri</name>
    <dbReference type="NCBI Taxonomy" id="1317129"/>
    <lineage>
        <taxon>Eukaryota</taxon>
        <taxon>Metazoa</taxon>
        <taxon>Ecdysozoa</taxon>
        <taxon>Nematoda</taxon>
        <taxon>Chromadorea</taxon>
        <taxon>Rhabditida</taxon>
        <taxon>Rhabditina</taxon>
        <taxon>Diplogasteromorpha</taxon>
        <taxon>Diplogasteroidea</taxon>
        <taxon>Neodiplogasteridae</taxon>
        <taxon>Pristionchus</taxon>
    </lineage>
</organism>
<gene>
    <name evidence="1" type="ORF">PMAYCL1PPCAC_10326</name>
    <name evidence="2" type="ORF">PMAYCL1PPCAC_10339</name>
</gene>
<reference evidence="2" key="2">
    <citation type="submission" date="2023-06" db="EMBL/GenBank/DDBJ databases">
        <title>Genome assembly of Pristionchus species.</title>
        <authorList>
            <person name="Yoshida K."/>
            <person name="Sommer R.J."/>
        </authorList>
    </citation>
    <scope>NUCLEOTIDE SEQUENCE</scope>
    <source>
        <strain evidence="2 3">RS5460</strain>
    </source>
</reference>
<proteinExistence type="predicted"/>
<dbReference type="EMBL" id="BTRK01000003">
    <property type="protein sequence ID" value="GMR40144.1"/>
    <property type="molecule type" value="Genomic_DNA"/>
</dbReference>
<comment type="caution">
    <text evidence="2">The sequence shown here is derived from an EMBL/GenBank/DDBJ whole genome shotgun (WGS) entry which is preliminary data.</text>
</comment>
<dbReference type="AlphaFoldDB" id="A0AAN5CEM9"/>
<evidence type="ECO:0000313" key="2">
    <source>
        <dbReference type="EMBL" id="GMR40144.1"/>
    </source>
</evidence>
<feature type="non-terminal residue" evidence="2">
    <location>
        <position position="1"/>
    </location>
</feature>
<evidence type="ECO:0000313" key="1">
    <source>
        <dbReference type="EMBL" id="GMR40131.1"/>
    </source>
</evidence>